<evidence type="ECO:0000313" key="1">
    <source>
        <dbReference type="EMBL" id="NLJ22685.1"/>
    </source>
</evidence>
<proteinExistence type="predicted"/>
<reference evidence="1 2" key="1">
    <citation type="journal article" date="2020" name="Biotechnol. Biofuels">
        <title>New insights from the biogas microbiome by comprehensive genome-resolved metagenomics of nearly 1600 species originating from multiple anaerobic digesters.</title>
        <authorList>
            <person name="Campanaro S."/>
            <person name="Treu L."/>
            <person name="Rodriguez-R L.M."/>
            <person name="Kovalovszki A."/>
            <person name="Ziels R.M."/>
            <person name="Maus I."/>
            <person name="Zhu X."/>
            <person name="Kougias P.G."/>
            <person name="Basile A."/>
            <person name="Luo G."/>
            <person name="Schluter A."/>
            <person name="Konstantinidis K.T."/>
            <person name="Angelidaki I."/>
        </authorList>
    </citation>
    <scope>NUCLEOTIDE SEQUENCE [LARGE SCALE GENOMIC DNA]</scope>
    <source>
        <strain evidence="1">AS27yjCOA_157</strain>
    </source>
</reference>
<sequence length="116" mass="13143">MEILHLVRSKASHSQDELIARAARSWDPEFPGRMELPRKYAAVCRETIVLAKSKQKDPKEVLPEVCRIRGIDESEAIEALDALALSIDEETYPSRRKQGMQAAITSKTKDLLARLR</sequence>
<organism evidence="1 2">
    <name type="scientific">Methanothrix soehngenii</name>
    <name type="common">Methanosaeta concilii</name>
    <dbReference type="NCBI Taxonomy" id="2223"/>
    <lineage>
        <taxon>Archaea</taxon>
        <taxon>Methanobacteriati</taxon>
        <taxon>Methanobacteriota</taxon>
        <taxon>Stenosarchaea group</taxon>
        <taxon>Methanomicrobia</taxon>
        <taxon>Methanotrichales</taxon>
        <taxon>Methanotrichaceae</taxon>
        <taxon>Methanothrix</taxon>
    </lineage>
</organism>
<dbReference type="EMBL" id="JAAYUN010000100">
    <property type="protein sequence ID" value="NLJ22685.1"/>
    <property type="molecule type" value="Genomic_DNA"/>
</dbReference>
<dbReference type="Proteomes" id="UP000544742">
    <property type="component" value="Unassembled WGS sequence"/>
</dbReference>
<protein>
    <submittedName>
        <fullName evidence="1">Uncharacterized protein</fullName>
    </submittedName>
</protein>
<comment type="caution">
    <text evidence="1">The sequence shown here is derived from an EMBL/GenBank/DDBJ whole genome shotgun (WGS) entry which is preliminary data.</text>
</comment>
<dbReference type="RefSeq" id="WP_276620083.1">
    <property type="nucleotide sequence ID" value="NZ_DAITXA010000058.1"/>
</dbReference>
<evidence type="ECO:0000313" key="2">
    <source>
        <dbReference type="Proteomes" id="UP000544742"/>
    </source>
</evidence>
<accession>A0A7K4AIE9</accession>
<dbReference type="AlphaFoldDB" id="A0A7K4AIE9"/>
<name>A0A7K4AIE9_METSH</name>
<gene>
    <name evidence="1" type="ORF">GX426_06210</name>
</gene>